<evidence type="ECO:0000256" key="13">
    <source>
        <dbReference type="PROSITE-ProRule" id="PRU01091"/>
    </source>
</evidence>
<evidence type="ECO:0000256" key="8">
    <source>
        <dbReference type="ARBA" id="ARBA00023159"/>
    </source>
</evidence>
<reference evidence="17" key="1">
    <citation type="journal article" date="2019" name="Int. J. Syst. Evol. Microbiol.">
        <title>The Global Catalogue of Microorganisms (GCM) 10K type strain sequencing project: providing services to taxonomists for standard genome sequencing and annotation.</title>
        <authorList>
            <consortium name="The Broad Institute Genomics Platform"/>
            <consortium name="The Broad Institute Genome Sequencing Center for Infectious Disease"/>
            <person name="Wu L."/>
            <person name="Ma J."/>
        </authorList>
    </citation>
    <scope>NUCLEOTIDE SEQUENCE [LARGE SCALE GENOMIC DNA]</scope>
    <source>
        <strain evidence="17">R28</strain>
    </source>
</reference>
<gene>
    <name evidence="16" type="ORF">ACFSJF_04325</name>
</gene>
<evidence type="ECO:0000313" key="17">
    <source>
        <dbReference type="Proteomes" id="UP001597383"/>
    </source>
</evidence>
<evidence type="ECO:0000256" key="11">
    <source>
        <dbReference type="ARBA" id="ARBA00039976"/>
    </source>
</evidence>
<feature type="domain" description="Response regulatory" evidence="14">
    <location>
        <begin position="3"/>
        <end position="116"/>
    </location>
</feature>
<dbReference type="Pfam" id="PF00072">
    <property type="entry name" value="Response_reg"/>
    <property type="match status" value="1"/>
</dbReference>
<evidence type="ECO:0000256" key="7">
    <source>
        <dbReference type="ARBA" id="ARBA00023125"/>
    </source>
</evidence>
<keyword evidence="17" id="KW-1185">Reference proteome</keyword>
<evidence type="ECO:0000256" key="9">
    <source>
        <dbReference type="ARBA" id="ARBA00023163"/>
    </source>
</evidence>
<proteinExistence type="predicted"/>
<organism evidence="16 17">
    <name type="scientific">Ornithinibacillus salinisoli</name>
    <dbReference type="NCBI Taxonomy" id="1848459"/>
    <lineage>
        <taxon>Bacteria</taxon>
        <taxon>Bacillati</taxon>
        <taxon>Bacillota</taxon>
        <taxon>Bacilli</taxon>
        <taxon>Bacillales</taxon>
        <taxon>Bacillaceae</taxon>
        <taxon>Ornithinibacillus</taxon>
    </lineage>
</organism>
<dbReference type="PANTHER" id="PTHR48111">
    <property type="entry name" value="REGULATOR OF RPOS"/>
    <property type="match status" value="1"/>
</dbReference>
<dbReference type="InterPro" id="IPR001789">
    <property type="entry name" value="Sig_transdc_resp-reg_receiver"/>
</dbReference>
<dbReference type="InterPro" id="IPR036388">
    <property type="entry name" value="WH-like_DNA-bd_sf"/>
</dbReference>
<comment type="subcellular location">
    <subcellularLocation>
        <location evidence="1">Cytoplasm</location>
    </subcellularLocation>
</comment>
<dbReference type="PROSITE" id="PS51755">
    <property type="entry name" value="OMPR_PHOB"/>
    <property type="match status" value="1"/>
</dbReference>
<evidence type="ECO:0000256" key="4">
    <source>
        <dbReference type="ARBA" id="ARBA00023012"/>
    </source>
</evidence>
<comment type="function">
    <text evidence="10">Member of the two-component regulatory system HssS/HssR involved in intracellular heme homeostasis and tempering of staphylococcal virulence. Phosphorylated HssR binds to a direct repeat sequence within hrtAB promoter and activates the expression of hrtAB, an efflux pump, in response to extracellular heme, hemin, hemoglobin or blood.</text>
</comment>
<dbReference type="SMART" id="SM00448">
    <property type="entry name" value="REC"/>
    <property type="match status" value="1"/>
</dbReference>
<dbReference type="InterPro" id="IPR011006">
    <property type="entry name" value="CheY-like_superfamily"/>
</dbReference>
<dbReference type="Gene3D" id="6.10.250.690">
    <property type="match status" value="1"/>
</dbReference>
<evidence type="ECO:0000256" key="5">
    <source>
        <dbReference type="ARBA" id="ARBA00023015"/>
    </source>
</evidence>
<keyword evidence="2" id="KW-0963">Cytoplasm</keyword>
<dbReference type="InterPro" id="IPR016032">
    <property type="entry name" value="Sig_transdc_resp-reg_C-effctor"/>
</dbReference>
<feature type="modified residue" description="4-aspartylphosphate" evidence="12">
    <location>
        <position position="52"/>
    </location>
</feature>
<dbReference type="EMBL" id="JBHUHQ010000009">
    <property type="protein sequence ID" value="MFD2043500.1"/>
    <property type="molecule type" value="Genomic_DNA"/>
</dbReference>
<feature type="DNA-binding region" description="OmpR/PhoB-type" evidence="13">
    <location>
        <begin position="124"/>
        <end position="222"/>
    </location>
</feature>
<evidence type="ECO:0000256" key="2">
    <source>
        <dbReference type="ARBA" id="ARBA00022490"/>
    </source>
</evidence>
<protein>
    <recommendedName>
        <fullName evidence="11">Heme response regulator HssR</fullName>
    </recommendedName>
</protein>
<dbReference type="SUPFAM" id="SSF46894">
    <property type="entry name" value="C-terminal effector domain of the bipartite response regulators"/>
    <property type="match status" value="1"/>
</dbReference>
<evidence type="ECO:0000256" key="10">
    <source>
        <dbReference type="ARBA" id="ARBA00037471"/>
    </source>
</evidence>
<dbReference type="Gene3D" id="1.10.10.10">
    <property type="entry name" value="Winged helix-like DNA-binding domain superfamily/Winged helix DNA-binding domain"/>
    <property type="match status" value="1"/>
</dbReference>
<keyword evidence="3 12" id="KW-0597">Phosphoprotein</keyword>
<evidence type="ECO:0000256" key="1">
    <source>
        <dbReference type="ARBA" id="ARBA00004496"/>
    </source>
</evidence>
<comment type="caution">
    <text evidence="16">The sequence shown here is derived from an EMBL/GenBank/DDBJ whole genome shotgun (WGS) entry which is preliminary data.</text>
</comment>
<dbReference type="InterPro" id="IPR039420">
    <property type="entry name" value="WalR-like"/>
</dbReference>
<dbReference type="RefSeq" id="WP_377555226.1">
    <property type="nucleotide sequence ID" value="NZ_JBHUHQ010000009.1"/>
</dbReference>
<dbReference type="CDD" id="cd00383">
    <property type="entry name" value="trans_reg_C"/>
    <property type="match status" value="1"/>
</dbReference>
<dbReference type="Gene3D" id="3.40.50.2300">
    <property type="match status" value="1"/>
</dbReference>
<dbReference type="CDD" id="cd17574">
    <property type="entry name" value="REC_OmpR"/>
    <property type="match status" value="1"/>
</dbReference>
<dbReference type="SUPFAM" id="SSF52172">
    <property type="entry name" value="CheY-like"/>
    <property type="match status" value="1"/>
</dbReference>
<evidence type="ECO:0000259" key="15">
    <source>
        <dbReference type="PROSITE" id="PS51755"/>
    </source>
</evidence>
<sequence>MNTILVVDDDPHIRKLIRLYLENSMYDVLEAEDGQEALDLLEHQHVDLAIVDVMMPKIDGYELTEDIRSFLDIPILMVTAKGESQDKVKGFRAGTDDYVVKPFDPVELTLRVEALLKRYNIRSDKTLHLGAITIDLDRLIVESPDNTVVNLKKKECEVLFVLANSPGKIFTRNQLIEKVWGYDYEGDERTVDVHIKRLREQLSPFPKLIITTVRGLGYRLEEVD</sequence>
<keyword evidence="8" id="KW-0010">Activator</keyword>
<evidence type="ECO:0000256" key="12">
    <source>
        <dbReference type="PROSITE-ProRule" id="PRU00169"/>
    </source>
</evidence>
<keyword evidence="4" id="KW-0902">Two-component regulatory system</keyword>
<keyword evidence="5" id="KW-0805">Transcription regulation</keyword>
<dbReference type="PANTHER" id="PTHR48111:SF49">
    <property type="entry name" value="HEME RESPONSE REGULATOR HSSR"/>
    <property type="match status" value="1"/>
</dbReference>
<dbReference type="Pfam" id="PF00486">
    <property type="entry name" value="Trans_reg_C"/>
    <property type="match status" value="1"/>
</dbReference>
<name>A0ABW4VZU0_9BACI</name>
<accession>A0ABW4VZU0</accession>
<dbReference type="PROSITE" id="PS50110">
    <property type="entry name" value="RESPONSE_REGULATORY"/>
    <property type="match status" value="1"/>
</dbReference>
<feature type="domain" description="OmpR/PhoB-type" evidence="15">
    <location>
        <begin position="124"/>
        <end position="222"/>
    </location>
</feature>
<keyword evidence="9" id="KW-0804">Transcription</keyword>
<evidence type="ECO:0000256" key="3">
    <source>
        <dbReference type="ARBA" id="ARBA00022553"/>
    </source>
</evidence>
<keyword evidence="6" id="KW-0843">Virulence</keyword>
<dbReference type="InterPro" id="IPR001867">
    <property type="entry name" value="OmpR/PhoB-type_DNA-bd"/>
</dbReference>
<keyword evidence="7 13" id="KW-0238">DNA-binding</keyword>
<dbReference type="SMART" id="SM00862">
    <property type="entry name" value="Trans_reg_C"/>
    <property type="match status" value="1"/>
</dbReference>
<evidence type="ECO:0000259" key="14">
    <source>
        <dbReference type="PROSITE" id="PS50110"/>
    </source>
</evidence>
<dbReference type="Proteomes" id="UP001597383">
    <property type="component" value="Unassembled WGS sequence"/>
</dbReference>
<evidence type="ECO:0000256" key="6">
    <source>
        <dbReference type="ARBA" id="ARBA00023026"/>
    </source>
</evidence>
<evidence type="ECO:0000313" key="16">
    <source>
        <dbReference type="EMBL" id="MFD2043500.1"/>
    </source>
</evidence>